<reference evidence="2" key="1">
    <citation type="journal article" date="2020" name="New Phytol.">
        <title>Comparative genomics reveals dynamic genome evolution in host specialist ectomycorrhizal fungi.</title>
        <authorList>
            <person name="Lofgren L.A."/>
            <person name="Nguyen N.H."/>
            <person name="Vilgalys R."/>
            <person name="Ruytinx J."/>
            <person name="Liao H.L."/>
            <person name="Branco S."/>
            <person name="Kuo A."/>
            <person name="LaButti K."/>
            <person name="Lipzen A."/>
            <person name="Andreopoulos W."/>
            <person name="Pangilinan J."/>
            <person name="Riley R."/>
            <person name="Hundley H."/>
            <person name="Na H."/>
            <person name="Barry K."/>
            <person name="Grigoriev I.V."/>
            <person name="Stajich J.E."/>
            <person name="Kennedy P.G."/>
        </authorList>
    </citation>
    <scope>NUCLEOTIDE SEQUENCE</scope>
    <source>
        <strain evidence="2">MN1</strain>
    </source>
</reference>
<proteinExistence type="predicted"/>
<evidence type="ECO:0000313" key="1">
    <source>
        <dbReference type="EMBL" id="KAG1792545.1"/>
    </source>
</evidence>
<accession>A0A9P7EG61</accession>
<dbReference type="RefSeq" id="XP_041195661.1">
    <property type="nucleotide sequence ID" value="XM_041335075.1"/>
</dbReference>
<dbReference type="EMBL" id="JABBWG010000491">
    <property type="protein sequence ID" value="KAG1792545.1"/>
    <property type="molecule type" value="Genomic_DNA"/>
</dbReference>
<protein>
    <submittedName>
        <fullName evidence="2">Uncharacterized protein</fullName>
    </submittedName>
</protein>
<sequence length="52" mass="5716">MVATSFFQLIRSIRAEIDPSFLSLLYRALANCICVVGIAAHLRAALIEATKH</sequence>
<dbReference type="GeneID" id="64629092"/>
<evidence type="ECO:0000313" key="2">
    <source>
        <dbReference type="EMBL" id="KAG1820390.1"/>
    </source>
</evidence>
<dbReference type="Proteomes" id="UP000807769">
    <property type="component" value="Unassembled WGS sequence"/>
</dbReference>
<name>A0A9P7EG61_9AGAM</name>
<comment type="caution">
    <text evidence="2">The sequence shown here is derived from an EMBL/GenBank/DDBJ whole genome shotgun (WGS) entry which is preliminary data.</text>
</comment>
<gene>
    <name evidence="2" type="ORF">BJ212DRAFT_1339831</name>
    <name evidence="1" type="ORF">BJ212DRAFT_1416993</name>
</gene>
<dbReference type="EMBL" id="JABBWG010000008">
    <property type="protein sequence ID" value="KAG1820390.1"/>
    <property type="molecule type" value="Genomic_DNA"/>
</dbReference>
<organism evidence="2 3">
    <name type="scientific">Suillus subaureus</name>
    <dbReference type="NCBI Taxonomy" id="48587"/>
    <lineage>
        <taxon>Eukaryota</taxon>
        <taxon>Fungi</taxon>
        <taxon>Dikarya</taxon>
        <taxon>Basidiomycota</taxon>
        <taxon>Agaricomycotina</taxon>
        <taxon>Agaricomycetes</taxon>
        <taxon>Agaricomycetidae</taxon>
        <taxon>Boletales</taxon>
        <taxon>Suillineae</taxon>
        <taxon>Suillaceae</taxon>
        <taxon>Suillus</taxon>
    </lineage>
</organism>
<dbReference type="AlphaFoldDB" id="A0A9P7EG61"/>
<evidence type="ECO:0000313" key="3">
    <source>
        <dbReference type="Proteomes" id="UP000807769"/>
    </source>
</evidence>
<dbReference type="OrthoDB" id="543373at2759"/>
<keyword evidence="3" id="KW-1185">Reference proteome</keyword>